<dbReference type="PANTHER" id="PTHR24198:SF165">
    <property type="entry name" value="ANKYRIN REPEAT-CONTAINING PROTEIN-RELATED"/>
    <property type="match status" value="1"/>
</dbReference>
<dbReference type="InterPro" id="IPR002110">
    <property type="entry name" value="Ankyrin_rpt"/>
</dbReference>
<dbReference type="SUPFAM" id="SSF48403">
    <property type="entry name" value="Ankyrin repeat"/>
    <property type="match status" value="1"/>
</dbReference>
<dbReference type="Pfam" id="PF12796">
    <property type="entry name" value="Ank_2"/>
    <property type="match status" value="2"/>
</dbReference>
<evidence type="ECO:0000256" key="2">
    <source>
        <dbReference type="ARBA" id="ARBA00023043"/>
    </source>
</evidence>
<reference evidence="5" key="1">
    <citation type="submission" date="2025-08" db="UniProtKB">
        <authorList>
            <consortium name="Ensembl"/>
        </authorList>
    </citation>
    <scope>IDENTIFICATION</scope>
</reference>
<feature type="repeat" description="ANK" evidence="3">
    <location>
        <begin position="23"/>
        <end position="55"/>
    </location>
</feature>
<feature type="repeat" description="ANK" evidence="3">
    <location>
        <begin position="124"/>
        <end position="156"/>
    </location>
</feature>
<dbReference type="STRING" id="7757.ENSPMAP00000006582"/>
<feature type="transmembrane region" description="Helical" evidence="4">
    <location>
        <begin position="369"/>
        <end position="387"/>
    </location>
</feature>
<dbReference type="HOGENOM" id="CLU_018560_0_0_1"/>
<dbReference type="Ensembl" id="ENSPMAT00000006612.1">
    <property type="protein sequence ID" value="ENSPMAP00000006582.1"/>
    <property type="gene ID" value="ENSPMAG00000005972.1"/>
</dbReference>
<dbReference type="OMA" id="CARSVEC"/>
<evidence type="ECO:0000256" key="4">
    <source>
        <dbReference type="SAM" id="Phobius"/>
    </source>
</evidence>
<keyword evidence="2 3" id="KW-0040">ANK repeat</keyword>
<dbReference type="SMART" id="SM00248">
    <property type="entry name" value="ANK"/>
    <property type="match status" value="4"/>
</dbReference>
<feature type="transmembrane region" description="Helical" evidence="4">
    <location>
        <begin position="393"/>
        <end position="410"/>
    </location>
</feature>
<keyword evidence="1" id="KW-0677">Repeat</keyword>
<dbReference type="PANTHER" id="PTHR24198">
    <property type="entry name" value="ANKYRIN REPEAT AND PROTEIN KINASE DOMAIN-CONTAINING PROTEIN"/>
    <property type="match status" value="1"/>
</dbReference>
<keyword evidence="4" id="KW-0472">Membrane</keyword>
<accession>S4RMZ6</accession>
<dbReference type="PRINTS" id="PR01415">
    <property type="entry name" value="ANKYRIN"/>
</dbReference>
<organism evidence="5">
    <name type="scientific">Petromyzon marinus</name>
    <name type="common">Sea lamprey</name>
    <dbReference type="NCBI Taxonomy" id="7757"/>
    <lineage>
        <taxon>Eukaryota</taxon>
        <taxon>Metazoa</taxon>
        <taxon>Chordata</taxon>
        <taxon>Craniata</taxon>
        <taxon>Vertebrata</taxon>
        <taxon>Cyclostomata</taxon>
        <taxon>Hyperoartia</taxon>
        <taxon>Petromyzontiformes</taxon>
        <taxon>Petromyzontidae</taxon>
        <taxon>Petromyzon</taxon>
    </lineage>
</organism>
<feature type="transmembrane region" description="Helical" evidence="4">
    <location>
        <begin position="285"/>
        <end position="303"/>
    </location>
</feature>
<dbReference type="AlphaFoldDB" id="S4RMZ6"/>
<feature type="repeat" description="ANK" evidence="3">
    <location>
        <begin position="91"/>
        <end position="123"/>
    </location>
</feature>
<proteinExistence type="predicted"/>
<dbReference type="InterPro" id="IPR036770">
    <property type="entry name" value="Ankyrin_rpt-contain_sf"/>
</dbReference>
<evidence type="ECO:0000256" key="3">
    <source>
        <dbReference type="PROSITE-ProRule" id="PRU00023"/>
    </source>
</evidence>
<evidence type="ECO:0000256" key="1">
    <source>
        <dbReference type="ARBA" id="ARBA00022737"/>
    </source>
</evidence>
<keyword evidence="4" id="KW-0812">Transmembrane</keyword>
<feature type="transmembrane region" description="Helical" evidence="4">
    <location>
        <begin position="243"/>
        <end position="265"/>
    </location>
</feature>
<dbReference type="Gene3D" id="1.25.40.20">
    <property type="entry name" value="Ankyrin repeat-containing domain"/>
    <property type="match status" value="2"/>
</dbReference>
<dbReference type="PROSITE" id="PS50297">
    <property type="entry name" value="ANK_REP_REGION"/>
    <property type="match status" value="4"/>
</dbReference>
<name>S4RMZ6_PETMA</name>
<dbReference type="PROSITE" id="PS50088">
    <property type="entry name" value="ANK_REPEAT"/>
    <property type="match status" value="4"/>
</dbReference>
<sequence>QLDLLALEKMLDDGADINCSHEHGQTALHQVALIHSAKVAEFLLAKGADANGVDALGCTPLHVAATANSVEVLRVLVHSGAASVEARTTGELQTPLHHAAKRGATAAVKAMELHGADVHARDRQGRTPLHMAVLHGHSETAQLLLDLGADSSAEDDLGQSCLSLILLKMPPVAYKALGRFYHSDPIRRHQCFNLTCLEPKPNAGIATHSEAQSPLKLIVSNQLFDVIKHPLVKKFIDLKWNSYGYAATWFHLALDFVYISLWTVLCLSLPLRSPHIAPESSKEDAWKWVLLTVCGVWLLYKVVREILDFCKSRARLARWRCRCQRALEEDLRFCHPEWPQEEVYIRREMEELRNVKSYYLNDYWNIHDWLVNLLLLALLVVHAVHAIRQGDAVALLHVRVAAVALVPLWLSNLKHMRAFR</sequence>
<feature type="repeat" description="ANK" evidence="3">
    <location>
        <begin position="56"/>
        <end position="81"/>
    </location>
</feature>
<evidence type="ECO:0000313" key="5">
    <source>
        <dbReference type="Ensembl" id="ENSPMAP00000006582.1"/>
    </source>
</evidence>
<reference evidence="5" key="2">
    <citation type="submission" date="2025-09" db="UniProtKB">
        <authorList>
            <consortium name="Ensembl"/>
        </authorList>
    </citation>
    <scope>IDENTIFICATION</scope>
</reference>
<keyword evidence="4" id="KW-1133">Transmembrane helix</keyword>
<dbReference type="GeneTree" id="ENSGT00910000144630"/>
<protein>
    <submittedName>
        <fullName evidence="5">Uncharacterized protein</fullName>
    </submittedName>
</protein>